<reference evidence="2" key="1">
    <citation type="journal article" date="2017" name="PLoS ONE">
        <title>The Agassiz's desert tortoise genome provides a resource for the conservation of a threatened species.</title>
        <authorList>
            <person name="Tollis M."/>
            <person name="DeNardo D.F."/>
            <person name="Cornelius J.A."/>
            <person name="Dolby G.A."/>
            <person name="Edwards T."/>
            <person name="Henen B.T."/>
            <person name="Karl A.E."/>
            <person name="Murphy R.W."/>
            <person name="Kusumi K."/>
        </authorList>
    </citation>
    <scope>NUCLEOTIDE SEQUENCE [LARGE SCALE GENOMIC DNA]</scope>
</reference>
<name>A0A452GK48_9SAUR</name>
<sequence>MVLFRYLCQLYKRLLLSSLETSSINVGIWARNIHSSAERLEVTYDYGIKKQTIYNHEIQKLHQSADDEDYRRPHIPVMVKEVVNCLSPQQGQQLLLYKSPCISSILQHCLWCKPDT</sequence>
<proteinExistence type="predicted"/>
<reference evidence="1" key="3">
    <citation type="submission" date="2025-09" db="UniProtKB">
        <authorList>
            <consortium name="Ensembl"/>
        </authorList>
    </citation>
    <scope>IDENTIFICATION</scope>
</reference>
<dbReference type="AlphaFoldDB" id="A0A452GK48"/>
<keyword evidence="2" id="KW-1185">Reference proteome</keyword>
<accession>A0A452GK48</accession>
<evidence type="ECO:0000313" key="1">
    <source>
        <dbReference type="Ensembl" id="ENSGAGP00000001982.1"/>
    </source>
</evidence>
<dbReference type="Proteomes" id="UP000291020">
    <property type="component" value="Unassembled WGS sequence"/>
</dbReference>
<evidence type="ECO:0000313" key="2">
    <source>
        <dbReference type="Proteomes" id="UP000291020"/>
    </source>
</evidence>
<organism evidence="1 2">
    <name type="scientific">Gopherus agassizii</name>
    <name type="common">Agassiz's desert tortoise</name>
    <dbReference type="NCBI Taxonomy" id="38772"/>
    <lineage>
        <taxon>Eukaryota</taxon>
        <taxon>Metazoa</taxon>
        <taxon>Chordata</taxon>
        <taxon>Craniata</taxon>
        <taxon>Vertebrata</taxon>
        <taxon>Euteleostomi</taxon>
        <taxon>Archelosauria</taxon>
        <taxon>Testudinata</taxon>
        <taxon>Testudines</taxon>
        <taxon>Cryptodira</taxon>
        <taxon>Durocryptodira</taxon>
        <taxon>Testudinoidea</taxon>
        <taxon>Testudinidae</taxon>
        <taxon>Gopherus</taxon>
    </lineage>
</organism>
<dbReference type="STRING" id="38772.ENSGAGP00000001982"/>
<dbReference type="Ensembl" id="ENSGAGT00000002257.1">
    <property type="protein sequence ID" value="ENSGAGP00000001982.1"/>
    <property type="gene ID" value="ENSGAGG00000001596.1"/>
</dbReference>
<protein>
    <submittedName>
        <fullName evidence="1">Uncharacterized protein</fullName>
    </submittedName>
</protein>
<reference evidence="1" key="2">
    <citation type="submission" date="2025-08" db="UniProtKB">
        <authorList>
            <consortium name="Ensembl"/>
        </authorList>
    </citation>
    <scope>IDENTIFICATION</scope>
</reference>